<protein>
    <submittedName>
        <fullName evidence="7">Synaptotagmin-15</fullName>
    </submittedName>
</protein>
<accession>A0A6J2VDV9</accession>
<gene>
    <name evidence="7" type="primary">syt15</name>
</gene>
<evidence type="ECO:0000259" key="5">
    <source>
        <dbReference type="PROSITE" id="PS50004"/>
    </source>
</evidence>
<dbReference type="OrthoDB" id="10259057at2759"/>
<dbReference type="InterPro" id="IPR000008">
    <property type="entry name" value="C2_dom"/>
</dbReference>
<feature type="compositionally biased region" description="Acidic residues" evidence="3">
    <location>
        <begin position="95"/>
        <end position="104"/>
    </location>
</feature>
<dbReference type="Proteomes" id="UP000504632">
    <property type="component" value="Chromosome 5"/>
</dbReference>
<dbReference type="SUPFAM" id="SSF49562">
    <property type="entry name" value="C2 domain (Calcium/lipid-binding domain, CaLB)"/>
    <property type="match status" value="2"/>
</dbReference>
<dbReference type="FunFam" id="2.60.40.150:FF:000101">
    <property type="entry name" value="Synaptotagmin 13"/>
    <property type="match status" value="1"/>
</dbReference>
<evidence type="ECO:0000313" key="6">
    <source>
        <dbReference type="Proteomes" id="UP000504632"/>
    </source>
</evidence>
<comment type="similarity">
    <text evidence="1">Belongs to the synaptotagmin family.</text>
</comment>
<keyword evidence="4" id="KW-0812">Transmembrane</keyword>
<reference evidence="7" key="1">
    <citation type="submission" date="2025-08" db="UniProtKB">
        <authorList>
            <consortium name="RefSeq"/>
        </authorList>
    </citation>
    <scope>IDENTIFICATION</scope>
</reference>
<keyword evidence="6" id="KW-1185">Reference proteome</keyword>
<dbReference type="GO" id="GO:0001786">
    <property type="term" value="F:phosphatidylserine binding"/>
    <property type="evidence" value="ECO:0007669"/>
    <property type="project" value="TreeGrafter"/>
</dbReference>
<feature type="domain" description="C2" evidence="5">
    <location>
        <begin position="276"/>
        <end position="392"/>
    </location>
</feature>
<dbReference type="InterPro" id="IPR035892">
    <property type="entry name" value="C2_domain_sf"/>
</dbReference>
<dbReference type="GO" id="GO:0005544">
    <property type="term" value="F:calcium-dependent phospholipid binding"/>
    <property type="evidence" value="ECO:0007669"/>
    <property type="project" value="TreeGrafter"/>
</dbReference>
<name>A0A6J2VDV9_CHACN</name>
<dbReference type="Pfam" id="PF00168">
    <property type="entry name" value="C2"/>
    <property type="match status" value="2"/>
</dbReference>
<dbReference type="InParanoid" id="A0A6J2VDV9"/>
<dbReference type="PANTHER" id="PTHR10024:SF234">
    <property type="entry name" value="SYNAPTOTAGMIN-15-RELATED"/>
    <property type="match status" value="1"/>
</dbReference>
<evidence type="ECO:0000256" key="4">
    <source>
        <dbReference type="SAM" id="Phobius"/>
    </source>
</evidence>
<keyword evidence="2" id="KW-0677">Repeat</keyword>
<dbReference type="InterPro" id="IPR047897">
    <property type="entry name" value="Synaptotagmin-15/17_C2A"/>
</dbReference>
<feature type="region of interest" description="Disordered" evidence="3">
    <location>
        <begin position="82"/>
        <end position="108"/>
    </location>
</feature>
<dbReference type="GO" id="GO:0070382">
    <property type="term" value="C:exocytic vesicle"/>
    <property type="evidence" value="ECO:0007669"/>
    <property type="project" value="TreeGrafter"/>
</dbReference>
<keyword evidence="4" id="KW-0472">Membrane</keyword>
<dbReference type="GeneID" id="115812674"/>
<evidence type="ECO:0000256" key="2">
    <source>
        <dbReference type="ARBA" id="ARBA00022737"/>
    </source>
</evidence>
<evidence type="ECO:0000256" key="3">
    <source>
        <dbReference type="SAM" id="MobiDB-lite"/>
    </source>
</evidence>
<evidence type="ECO:0000313" key="7">
    <source>
        <dbReference type="RefSeq" id="XP_030631020.1"/>
    </source>
</evidence>
<dbReference type="GO" id="GO:0017156">
    <property type="term" value="P:calcium-ion regulated exocytosis"/>
    <property type="evidence" value="ECO:0007669"/>
    <property type="project" value="TreeGrafter"/>
</dbReference>
<dbReference type="GO" id="GO:0005886">
    <property type="term" value="C:plasma membrane"/>
    <property type="evidence" value="ECO:0007669"/>
    <property type="project" value="TreeGrafter"/>
</dbReference>
<dbReference type="CDD" id="cd08390">
    <property type="entry name" value="C2A_Synaptotagmin-15-17"/>
    <property type="match status" value="1"/>
</dbReference>
<dbReference type="CTD" id="83849"/>
<dbReference type="PANTHER" id="PTHR10024">
    <property type="entry name" value="SYNAPTOTAGMIN"/>
    <property type="match status" value="1"/>
</dbReference>
<dbReference type="SMART" id="SM00239">
    <property type="entry name" value="C2"/>
    <property type="match status" value="2"/>
</dbReference>
<evidence type="ECO:0000256" key="1">
    <source>
        <dbReference type="ARBA" id="ARBA00006996"/>
    </source>
</evidence>
<dbReference type="Gene3D" id="2.60.40.150">
    <property type="entry name" value="C2 domain"/>
    <property type="match status" value="2"/>
</dbReference>
<dbReference type="PROSITE" id="PS50004">
    <property type="entry name" value="C2"/>
    <property type="match status" value="2"/>
</dbReference>
<sequence length="418" mass="47379">MSMAGLLVPLVCGLCAGLLFLLLIGLWAYFLWRRKQNQMPYRELISTTVAIPSCTVPVLQTSQPSTYGYVLGEVPFFVPPRFQSKPYPSPGGRESEEEEDEEEYPDLHDHRGSLTAGSWFPLGSVRPDLYQVPEAPSEWCLPSGSAVRLWFAVAYQQEREQLLVCLLRAANLPRQCKTNTILVKLQLLPEDRRHRQAKARRKGSQPQFNDCFVFQVSKLCVDQCTLRMSMYSVDRQRKHQLIGRVLFPLRATELAEVASRVVWRDLESEDTQPCSKHGDLQISLNYRQSLQRLTVVVLRAHGLQCPSDAGVCVQVSLQIHTQVVKRKWTCVAKGSEPTFNEKLTFKLPPLLLDEACLILELQQPIAEEPVSLGLVVIGAFMYARGQELEHWNEMISKPEELVKQWHGLSPANISQSPT</sequence>
<dbReference type="GO" id="GO:0005509">
    <property type="term" value="F:calcium ion binding"/>
    <property type="evidence" value="ECO:0007669"/>
    <property type="project" value="TreeGrafter"/>
</dbReference>
<organism evidence="6 7">
    <name type="scientific">Chanos chanos</name>
    <name type="common">Milkfish</name>
    <name type="synonym">Mugil chanos</name>
    <dbReference type="NCBI Taxonomy" id="29144"/>
    <lineage>
        <taxon>Eukaryota</taxon>
        <taxon>Metazoa</taxon>
        <taxon>Chordata</taxon>
        <taxon>Craniata</taxon>
        <taxon>Vertebrata</taxon>
        <taxon>Euteleostomi</taxon>
        <taxon>Actinopterygii</taxon>
        <taxon>Neopterygii</taxon>
        <taxon>Teleostei</taxon>
        <taxon>Ostariophysi</taxon>
        <taxon>Gonorynchiformes</taxon>
        <taxon>Chanidae</taxon>
        <taxon>Chanos</taxon>
    </lineage>
</organism>
<feature type="domain" description="C2" evidence="5">
    <location>
        <begin position="145"/>
        <end position="262"/>
    </location>
</feature>
<dbReference type="AlphaFoldDB" id="A0A6J2VDV9"/>
<proteinExistence type="inferred from homology"/>
<keyword evidence="4" id="KW-1133">Transmembrane helix</keyword>
<feature type="transmembrane region" description="Helical" evidence="4">
    <location>
        <begin position="6"/>
        <end position="32"/>
    </location>
</feature>
<dbReference type="FunFam" id="2.60.40.150:FF:000237">
    <property type="entry name" value="Synaptotagmin 15"/>
    <property type="match status" value="1"/>
</dbReference>
<dbReference type="GO" id="GO:0030276">
    <property type="term" value="F:clathrin binding"/>
    <property type="evidence" value="ECO:0007669"/>
    <property type="project" value="TreeGrafter"/>
</dbReference>
<dbReference type="RefSeq" id="XP_030631020.1">
    <property type="nucleotide sequence ID" value="XM_030775160.1"/>
</dbReference>
<dbReference type="GO" id="GO:0000149">
    <property type="term" value="F:SNARE binding"/>
    <property type="evidence" value="ECO:0007669"/>
    <property type="project" value="TreeGrafter"/>
</dbReference>